<accession>A0A1M6X1P5</accession>
<dbReference type="GO" id="GO:0016747">
    <property type="term" value="F:acyltransferase activity, transferring groups other than amino-acyl groups"/>
    <property type="evidence" value="ECO:0007669"/>
    <property type="project" value="InterPro"/>
</dbReference>
<dbReference type="InterPro" id="IPR052742">
    <property type="entry name" value="Mito_N-acetyltransferase"/>
</dbReference>
<organism evidence="2 3">
    <name type="scientific">Roseovarius marisflavi</name>
    <dbReference type="NCBI Taxonomy" id="1054996"/>
    <lineage>
        <taxon>Bacteria</taxon>
        <taxon>Pseudomonadati</taxon>
        <taxon>Pseudomonadota</taxon>
        <taxon>Alphaproteobacteria</taxon>
        <taxon>Rhodobacterales</taxon>
        <taxon>Roseobacteraceae</taxon>
        <taxon>Roseovarius</taxon>
    </lineage>
</organism>
<dbReference type="SUPFAM" id="SSF55729">
    <property type="entry name" value="Acyl-CoA N-acyltransferases (Nat)"/>
    <property type="match status" value="1"/>
</dbReference>
<keyword evidence="2" id="KW-0687">Ribonucleoprotein</keyword>
<evidence type="ECO:0000313" key="2">
    <source>
        <dbReference type="EMBL" id="SHK99878.1"/>
    </source>
</evidence>
<dbReference type="Proteomes" id="UP000184191">
    <property type="component" value="Unassembled WGS sequence"/>
</dbReference>
<dbReference type="EMBL" id="FRBN01000003">
    <property type="protein sequence ID" value="SHK99878.1"/>
    <property type="molecule type" value="Genomic_DNA"/>
</dbReference>
<name>A0A1M6X1P5_9RHOB</name>
<dbReference type="Pfam" id="PF00583">
    <property type="entry name" value="Acetyltransf_1"/>
    <property type="match status" value="1"/>
</dbReference>
<sequence length="171" mass="18638">MNDHANISIRLARESDNDALWPILRDVIRVGETYTYDPGLTREASLDLWTVAPRATYVAEVDGEIMGSYFIKTNQQGGGAHVCNCGYMVAPGARGRGLAAAMCLHSQAEALALGYKAMQFNFVVATNLGAVHLWHKLGFETVGRLPRAFAHPTQGLVDALVMYKWLAEDAG</sequence>
<keyword evidence="3" id="KW-1185">Reference proteome</keyword>
<dbReference type="AlphaFoldDB" id="A0A1M6X1P5"/>
<evidence type="ECO:0000313" key="3">
    <source>
        <dbReference type="Proteomes" id="UP000184191"/>
    </source>
</evidence>
<evidence type="ECO:0000259" key="1">
    <source>
        <dbReference type="PROSITE" id="PS51186"/>
    </source>
</evidence>
<dbReference type="PANTHER" id="PTHR43138:SF1">
    <property type="entry name" value="N-ACETYLTRANSFERASE ACA1"/>
    <property type="match status" value="1"/>
</dbReference>
<dbReference type="OrthoDB" id="9788300at2"/>
<protein>
    <submittedName>
        <fullName evidence="2">Ribosomal protein S18 acetylase RimI</fullName>
    </submittedName>
</protein>
<dbReference type="PROSITE" id="PS51186">
    <property type="entry name" value="GNAT"/>
    <property type="match status" value="1"/>
</dbReference>
<dbReference type="InterPro" id="IPR016181">
    <property type="entry name" value="Acyl_CoA_acyltransferase"/>
</dbReference>
<dbReference type="PANTHER" id="PTHR43138">
    <property type="entry name" value="ACETYLTRANSFERASE, GNAT FAMILY"/>
    <property type="match status" value="1"/>
</dbReference>
<dbReference type="Gene3D" id="3.40.630.30">
    <property type="match status" value="1"/>
</dbReference>
<reference evidence="3" key="1">
    <citation type="submission" date="2016-11" db="EMBL/GenBank/DDBJ databases">
        <authorList>
            <person name="Varghese N."/>
            <person name="Submissions S."/>
        </authorList>
    </citation>
    <scope>NUCLEOTIDE SEQUENCE [LARGE SCALE GENOMIC DNA]</scope>
    <source>
        <strain evidence="3">DSM 29327</strain>
    </source>
</reference>
<dbReference type="CDD" id="cd04301">
    <property type="entry name" value="NAT_SF"/>
    <property type="match status" value="1"/>
</dbReference>
<dbReference type="RefSeq" id="WP_073195630.1">
    <property type="nucleotide sequence ID" value="NZ_FRBN01000003.1"/>
</dbReference>
<gene>
    <name evidence="2" type="ORF">SAMN05444414_103239</name>
</gene>
<dbReference type="InterPro" id="IPR000182">
    <property type="entry name" value="GNAT_dom"/>
</dbReference>
<proteinExistence type="predicted"/>
<keyword evidence="2" id="KW-0689">Ribosomal protein</keyword>
<feature type="domain" description="N-acetyltransferase" evidence="1">
    <location>
        <begin position="7"/>
        <end position="167"/>
    </location>
</feature>
<dbReference type="STRING" id="1054996.SAMN05444414_103239"/>
<dbReference type="GO" id="GO:0005840">
    <property type="term" value="C:ribosome"/>
    <property type="evidence" value="ECO:0007669"/>
    <property type="project" value="UniProtKB-KW"/>
</dbReference>